<reference evidence="1" key="1">
    <citation type="journal article" date="2023" name="Mol. Biol. Evol.">
        <title>Third-Generation Sequencing Reveals the Adaptive Role of the Epigenome in Three Deep-Sea Polychaetes.</title>
        <authorList>
            <person name="Perez M."/>
            <person name="Aroh O."/>
            <person name="Sun Y."/>
            <person name="Lan Y."/>
            <person name="Juniper S.K."/>
            <person name="Young C.R."/>
            <person name="Angers B."/>
            <person name="Qian P.Y."/>
        </authorList>
    </citation>
    <scope>NUCLEOTIDE SEQUENCE</scope>
    <source>
        <strain evidence="1">R07B-5</strain>
    </source>
</reference>
<accession>A0AAD9NZN6</accession>
<name>A0AAD9NZN6_RIDPI</name>
<protein>
    <submittedName>
        <fullName evidence="1">Uncharacterized protein</fullName>
    </submittedName>
</protein>
<proteinExistence type="predicted"/>
<dbReference type="AlphaFoldDB" id="A0AAD9NZN6"/>
<keyword evidence="2" id="KW-1185">Reference proteome</keyword>
<evidence type="ECO:0000313" key="2">
    <source>
        <dbReference type="Proteomes" id="UP001209878"/>
    </source>
</evidence>
<organism evidence="1 2">
    <name type="scientific">Ridgeia piscesae</name>
    <name type="common">Tubeworm</name>
    <dbReference type="NCBI Taxonomy" id="27915"/>
    <lineage>
        <taxon>Eukaryota</taxon>
        <taxon>Metazoa</taxon>
        <taxon>Spiralia</taxon>
        <taxon>Lophotrochozoa</taxon>
        <taxon>Annelida</taxon>
        <taxon>Polychaeta</taxon>
        <taxon>Sedentaria</taxon>
        <taxon>Canalipalpata</taxon>
        <taxon>Sabellida</taxon>
        <taxon>Siboglinidae</taxon>
        <taxon>Ridgeia</taxon>
    </lineage>
</organism>
<dbReference type="EMBL" id="JAODUO010000235">
    <property type="protein sequence ID" value="KAK2185453.1"/>
    <property type="molecule type" value="Genomic_DNA"/>
</dbReference>
<comment type="caution">
    <text evidence="1">The sequence shown here is derived from an EMBL/GenBank/DDBJ whole genome shotgun (WGS) entry which is preliminary data.</text>
</comment>
<gene>
    <name evidence="1" type="ORF">NP493_233g00000</name>
</gene>
<sequence length="51" mass="5522">MQLMRQQLYPSATCEASDSLVASCVTSVAITESCPKSSKMLPSNTTRIWGI</sequence>
<dbReference type="Proteomes" id="UP001209878">
    <property type="component" value="Unassembled WGS sequence"/>
</dbReference>
<evidence type="ECO:0000313" key="1">
    <source>
        <dbReference type="EMBL" id="KAK2185453.1"/>
    </source>
</evidence>